<evidence type="ECO:0000313" key="3">
    <source>
        <dbReference type="Proteomes" id="UP000237466"/>
    </source>
</evidence>
<gene>
    <name evidence="2" type="ORF">CRN52_06495</name>
</gene>
<dbReference type="RefSeq" id="WP_045609462.1">
    <property type="nucleotide sequence ID" value="NZ_JAERHH010000001.1"/>
</dbReference>
<proteinExistence type="predicted"/>
<dbReference type="EMBL" id="PDGH01000054">
    <property type="protein sequence ID" value="POB49113.1"/>
    <property type="molecule type" value="Genomic_DNA"/>
</dbReference>
<dbReference type="Proteomes" id="UP000237466">
    <property type="component" value="Unassembled WGS sequence"/>
</dbReference>
<accession>A0A2S3R5Z6</accession>
<reference evidence="2 3" key="1">
    <citation type="journal article" date="2018" name="Front. Microbiol.">
        <title>Phylogeny of Vibrio vulnificus from the Analysis of the Core-Genome: Implications for Intra-Species Taxonomy.</title>
        <authorList>
            <person name="Roig F.J."/>
            <person name="Gonzalez-Candelas F."/>
            <person name="Sanjuan E."/>
            <person name="Fouz B."/>
            <person name="Feil E.J."/>
            <person name="Llorens C."/>
            <person name="Baker-Austin C."/>
            <person name="Oliver J.D."/>
            <person name="Danin-Poleg Y."/>
            <person name="Gibas C.J."/>
            <person name="Kashi Y."/>
            <person name="Gulig P.A."/>
            <person name="Morrison S.S."/>
            <person name="Amaro C."/>
        </authorList>
    </citation>
    <scope>NUCLEOTIDE SEQUENCE [LARGE SCALE GENOMIC DNA]</scope>
    <source>
        <strain evidence="2 3">CECT4608</strain>
    </source>
</reference>
<protein>
    <submittedName>
        <fullName evidence="2">Uncharacterized protein</fullName>
    </submittedName>
</protein>
<comment type="caution">
    <text evidence="2">The sequence shown here is derived from an EMBL/GenBank/DDBJ whole genome shotgun (WGS) entry which is preliminary data.</text>
</comment>
<keyword evidence="1" id="KW-0472">Membrane</keyword>
<keyword evidence="1" id="KW-1133">Transmembrane helix</keyword>
<feature type="transmembrane region" description="Helical" evidence="1">
    <location>
        <begin position="21"/>
        <end position="39"/>
    </location>
</feature>
<evidence type="ECO:0000256" key="1">
    <source>
        <dbReference type="SAM" id="Phobius"/>
    </source>
</evidence>
<organism evidence="2 3">
    <name type="scientific">Vibrio vulnificus</name>
    <dbReference type="NCBI Taxonomy" id="672"/>
    <lineage>
        <taxon>Bacteria</taxon>
        <taxon>Pseudomonadati</taxon>
        <taxon>Pseudomonadota</taxon>
        <taxon>Gammaproteobacteria</taxon>
        <taxon>Vibrionales</taxon>
        <taxon>Vibrionaceae</taxon>
        <taxon>Vibrio</taxon>
    </lineage>
</organism>
<evidence type="ECO:0000313" key="2">
    <source>
        <dbReference type="EMBL" id="POB49113.1"/>
    </source>
</evidence>
<sequence length="208" mass="24219">MEKLIEQFKQTNVSDELSSPLVQWGGLVCVIILLWWLVLEPYYQWREDYIGTLHQKVSQLERLEKISASRSEIETYAKALEAVKQQAEQTLIDTRTHSRALGQQVDLFESIYRPKGLSFTGRRFGEPKIAPWFGEKVESQWRITGTSDDILQMLFDLGNNKEIIEVSKFEIKQGVKQRGDVQPRYEIAIDLLSYRKLPEAQLKAESRR</sequence>
<dbReference type="AlphaFoldDB" id="A0A2S3R5Z6"/>
<name>A0A2S3R5Z6_VIBVL</name>
<keyword evidence="1" id="KW-0812">Transmembrane</keyword>